<accession>A0A0K1ERE4</accession>
<dbReference type="KEGG" id="ccro:CMC5_076260"/>
<feature type="binding site" evidence="11">
    <location>
        <position position="159"/>
    </location>
    <ligand>
        <name>[4Fe-4S] cluster</name>
        <dbReference type="ChEBI" id="CHEBI:49883"/>
        <note>4Fe-4S-S-AdoMet</note>
    </ligand>
</feature>
<feature type="domain" description="Radical SAM core" evidence="14">
    <location>
        <begin position="138"/>
        <end position="350"/>
    </location>
</feature>
<keyword evidence="9 11" id="KW-0411">Iron-sulfur</keyword>
<keyword evidence="8" id="KW-0408">Iron</keyword>
<dbReference type="PIRSF" id="PIRSF004911">
    <property type="entry name" value="DUF160"/>
    <property type="match status" value="1"/>
</dbReference>
<proteinExistence type="inferred from homology"/>
<dbReference type="Proteomes" id="UP000067626">
    <property type="component" value="Chromosome"/>
</dbReference>
<name>A0A0K1ERE4_CHOCO</name>
<dbReference type="InterPro" id="IPR007197">
    <property type="entry name" value="rSAM"/>
</dbReference>
<evidence type="ECO:0000256" key="9">
    <source>
        <dbReference type="ARBA" id="ARBA00023014"/>
    </source>
</evidence>
<evidence type="ECO:0000256" key="12">
    <source>
        <dbReference type="PIRSR" id="PIRSR603739-50"/>
    </source>
</evidence>
<evidence type="ECO:0000256" key="4">
    <source>
        <dbReference type="ARBA" id="ARBA00022485"/>
    </source>
</evidence>
<evidence type="ECO:0000313" key="15">
    <source>
        <dbReference type="EMBL" id="AKT43394.1"/>
    </source>
</evidence>
<evidence type="ECO:0000256" key="6">
    <source>
        <dbReference type="ARBA" id="ARBA00022723"/>
    </source>
</evidence>
<keyword evidence="6 11" id="KW-0479">Metal-binding</keyword>
<gene>
    <name evidence="15" type="primary">epmB</name>
    <name evidence="15" type="ORF">CMC5_076260</name>
</gene>
<feature type="region of interest" description="Disordered" evidence="13">
    <location>
        <begin position="21"/>
        <end position="45"/>
    </location>
</feature>
<evidence type="ECO:0000256" key="3">
    <source>
        <dbReference type="ARBA" id="ARBA00008703"/>
    </source>
</evidence>
<dbReference type="SFLD" id="SFLDS00029">
    <property type="entry name" value="Radical_SAM"/>
    <property type="match status" value="1"/>
</dbReference>
<dbReference type="InterPro" id="IPR058240">
    <property type="entry name" value="rSAM_sf"/>
</dbReference>
<dbReference type="GO" id="GO:0046872">
    <property type="term" value="F:metal ion binding"/>
    <property type="evidence" value="ECO:0007669"/>
    <property type="project" value="UniProtKB-KW"/>
</dbReference>
<sequence>METAETEGLLAASKLVRAADTAPDVPGIAPNGSPRRSKRPAGPRDWTWQLRHAVTTAEGLAKTLSLTPDELAGARRAEEAGLPIRVTPYYLQLCDRDDPTCPIRLQCVPRLDESAVVEGDLADPLGEEAHEVAPHLVQRYPDRALLLATDRCAVYCRFCTRSRMVGDGGGSVSLDKLDPAFTYLAAHPEVRDVILSGGDPLSMSTDRLVRVIARLREIESIETIRLATRTPVTLPQRITGELVRALKPHHPLWVMTHFNHPKELTPEAERACRRLVDHGFPVMNQTVLLRGINDDAATLETLFRGLVRWRVRPYYLLQMDPVRGTSHLRTALARGIQIMERLQGHLTGIALPKFIVDTPGGMGKIPMGPSYVVSHRPGVTRVRTHRGVEVDYVDPPDASASVPASTSI</sequence>
<keyword evidence="7 12" id="KW-0663">Pyridoxal phosphate</keyword>
<keyword evidence="4 11" id="KW-0004">4Fe-4S</keyword>
<keyword evidence="5" id="KW-0949">S-adenosyl-L-methionine</keyword>
<dbReference type="EMBL" id="CP012159">
    <property type="protein sequence ID" value="AKT43394.1"/>
    <property type="molecule type" value="Genomic_DNA"/>
</dbReference>
<evidence type="ECO:0000256" key="10">
    <source>
        <dbReference type="ARBA" id="ARBA00023235"/>
    </source>
</evidence>
<evidence type="ECO:0000256" key="11">
    <source>
        <dbReference type="PIRSR" id="PIRSR004911-1"/>
    </source>
</evidence>
<feature type="binding site" evidence="11">
    <location>
        <position position="152"/>
    </location>
    <ligand>
        <name>[4Fe-4S] cluster</name>
        <dbReference type="ChEBI" id="CHEBI:49883"/>
        <note>4Fe-4S-S-AdoMet</note>
    </ligand>
</feature>
<comment type="cofactor">
    <cofactor evidence="1 12">
        <name>pyridoxal 5'-phosphate</name>
        <dbReference type="ChEBI" id="CHEBI:597326"/>
    </cofactor>
</comment>
<dbReference type="RefSeq" id="WP_082363148.1">
    <property type="nucleotide sequence ID" value="NZ_CP012159.1"/>
</dbReference>
<dbReference type="Gene3D" id="6.10.140.1170">
    <property type="match status" value="1"/>
</dbReference>
<dbReference type="Gene3D" id="3.20.20.70">
    <property type="entry name" value="Aldolase class I"/>
    <property type="match status" value="1"/>
</dbReference>
<dbReference type="CDD" id="cd01335">
    <property type="entry name" value="Radical_SAM"/>
    <property type="match status" value="1"/>
</dbReference>
<dbReference type="InterPro" id="IPR003739">
    <property type="entry name" value="Lys_aminomutase/Glu_NH3_mut"/>
</dbReference>
<reference evidence="15 16" key="1">
    <citation type="submission" date="2015-07" db="EMBL/GenBank/DDBJ databases">
        <title>Genome analysis of myxobacterium Chondromyces crocatus Cm c5 reveals a high potential for natural compound synthesis and the genetic basis for the loss of fruiting body formation.</title>
        <authorList>
            <person name="Zaburannyi N."/>
            <person name="Bunk B."/>
            <person name="Maier J."/>
            <person name="Overmann J."/>
            <person name="Mueller R."/>
        </authorList>
    </citation>
    <scope>NUCLEOTIDE SEQUENCE [LARGE SCALE GENOMIC DNA]</scope>
    <source>
        <strain evidence="15 16">Cm c5</strain>
    </source>
</reference>
<evidence type="ECO:0000256" key="5">
    <source>
        <dbReference type="ARBA" id="ARBA00022691"/>
    </source>
</evidence>
<dbReference type="OrthoDB" id="9768064at2"/>
<dbReference type="NCBIfam" id="TIGR00238">
    <property type="entry name" value="KamA family radical SAM protein"/>
    <property type="match status" value="1"/>
</dbReference>
<comment type="cofactor">
    <cofactor evidence="2">
        <name>[4Fe-4S] cluster</name>
        <dbReference type="ChEBI" id="CHEBI:49883"/>
    </cofactor>
</comment>
<keyword evidence="10" id="KW-0413">Isomerase</keyword>
<evidence type="ECO:0000313" key="16">
    <source>
        <dbReference type="Proteomes" id="UP000067626"/>
    </source>
</evidence>
<dbReference type="PROSITE" id="PS51918">
    <property type="entry name" value="RADICAL_SAM"/>
    <property type="match status" value="1"/>
</dbReference>
<dbReference type="Pfam" id="PF04055">
    <property type="entry name" value="Radical_SAM"/>
    <property type="match status" value="1"/>
</dbReference>
<dbReference type="AlphaFoldDB" id="A0A0K1ERE4"/>
<keyword evidence="16" id="KW-1185">Reference proteome</keyword>
<organism evidence="15 16">
    <name type="scientific">Chondromyces crocatus</name>
    <dbReference type="NCBI Taxonomy" id="52"/>
    <lineage>
        <taxon>Bacteria</taxon>
        <taxon>Pseudomonadati</taxon>
        <taxon>Myxococcota</taxon>
        <taxon>Polyangia</taxon>
        <taxon>Polyangiales</taxon>
        <taxon>Polyangiaceae</taxon>
        <taxon>Chondromyces</taxon>
    </lineage>
</organism>
<dbReference type="PANTHER" id="PTHR30538">
    <property type="entry name" value="LYSINE 2,3-AMINOMUTASE-RELATED"/>
    <property type="match status" value="1"/>
</dbReference>
<dbReference type="STRING" id="52.CMC5_076260"/>
<dbReference type="PATRIC" id="fig|52.7.peg.8387"/>
<dbReference type="InterPro" id="IPR025895">
    <property type="entry name" value="LAM_C_dom"/>
</dbReference>
<evidence type="ECO:0000256" key="1">
    <source>
        <dbReference type="ARBA" id="ARBA00001933"/>
    </source>
</evidence>
<dbReference type="PANTHER" id="PTHR30538:SF1">
    <property type="entry name" value="L-LYSINE 2,3-AMINOMUTASE"/>
    <property type="match status" value="1"/>
</dbReference>
<evidence type="ECO:0000256" key="2">
    <source>
        <dbReference type="ARBA" id="ARBA00001966"/>
    </source>
</evidence>
<dbReference type="SFLD" id="SFLDG01070">
    <property type="entry name" value="PLP-dependent"/>
    <property type="match status" value="1"/>
</dbReference>
<comment type="similarity">
    <text evidence="3">Belongs to the radical SAM superfamily. KamA family.</text>
</comment>
<dbReference type="SUPFAM" id="SSF102114">
    <property type="entry name" value="Radical SAM enzymes"/>
    <property type="match status" value="1"/>
</dbReference>
<feature type="modified residue" description="N6-(pyridoxal phosphate)lysine" evidence="12">
    <location>
        <position position="364"/>
    </location>
</feature>
<evidence type="ECO:0000256" key="13">
    <source>
        <dbReference type="SAM" id="MobiDB-lite"/>
    </source>
</evidence>
<feature type="binding site" evidence="11">
    <location>
        <position position="156"/>
    </location>
    <ligand>
        <name>[4Fe-4S] cluster</name>
        <dbReference type="ChEBI" id="CHEBI:49883"/>
        <note>4Fe-4S-S-AdoMet</note>
    </ligand>
</feature>
<evidence type="ECO:0000256" key="7">
    <source>
        <dbReference type="ARBA" id="ARBA00022898"/>
    </source>
</evidence>
<dbReference type="Pfam" id="PF12544">
    <property type="entry name" value="LAM_C"/>
    <property type="match status" value="1"/>
</dbReference>
<evidence type="ECO:0000256" key="8">
    <source>
        <dbReference type="ARBA" id="ARBA00023004"/>
    </source>
</evidence>
<dbReference type="InterPro" id="IPR013785">
    <property type="entry name" value="Aldolase_TIM"/>
</dbReference>
<dbReference type="GO" id="GO:0016853">
    <property type="term" value="F:isomerase activity"/>
    <property type="evidence" value="ECO:0007669"/>
    <property type="project" value="UniProtKB-KW"/>
</dbReference>
<protein>
    <submittedName>
        <fullName evidence="15">EF-P beta-lysylation protein EpmB</fullName>
    </submittedName>
</protein>
<dbReference type="GO" id="GO:0051539">
    <property type="term" value="F:4 iron, 4 sulfur cluster binding"/>
    <property type="evidence" value="ECO:0007669"/>
    <property type="project" value="UniProtKB-KW"/>
</dbReference>
<evidence type="ECO:0000259" key="14">
    <source>
        <dbReference type="PROSITE" id="PS51918"/>
    </source>
</evidence>